<dbReference type="FunFam" id="1.10.287.950:FF:000001">
    <property type="entry name" value="Methyl-accepting chemotaxis sensory transducer"/>
    <property type="match status" value="1"/>
</dbReference>
<dbReference type="GO" id="GO:0052131">
    <property type="term" value="P:positive aerotaxis"/>
    <property type="evidence" value="ECO:0007669"/>
    <property type="project" value="UniProtKB-ARBA"/>
</dbReference>
<dbReference type="CDD" id="cd11386">
    <property type="entry name" value="MCP_signal"/>
    <property type="match status" value="1"/>
</dbReference>
<evidence type="ECO:0000256" key="10">
    <source>
        <dbReference type="ARBA" id="ARBA00029447"/>
    </source>
</evidence>
<evidence type="ECO:0000313" key="18">
    <source>
        <dbReference type="Proteomes" id="UP001164472"/>
    </source>
</evidence>
<dbReference type="FunFam" id="3.30.450.20:FF:000075">
    <property type="entry name" value="Methyl-accepting chemotaxis protein"/>
    <property type="match status" value="1"/>
</dbReference>
<dbReference type="GO" id="GO:0004888">
    <property type="term" value="F:transmembrane signaling receptor activity"/>
    <property type="evidence" value="ECO:0007669"/>
    <property type="project" value="InterPro"/>
</dbReference>
<dbReference type="EMBL" id="CP101527">
    <property type="protein sequence ID" value="UZW73825.1"/>
    <property type="molecule type" value="Genomic_DNA"/>
</dbReference>
<gene>
    <name evidence="17" type="ORF">NNL22_12345</name>
</gene>
<evidence type="ECO:0000256" key="4">
    <source>
        <dbReference type="ARBA" id="ARBA00022500"/>
    </source>
</evidence>
<evidence type="ECO:0000256" key="3">
    <source>
        <dbReference type="ARBA" id="ARBA00022481"/>
    </source>
</evidence>
<keyword evidence="2" id="KW-1003">Cell membrane</keyword>
<comment type="similarity">
    <text evidence="10">Belongs to the methyl-accepting chemotaxis (MCP) protein family.</text>
</comment>
<feature type="domain" description="PAS" evidence="16">
    <location>
        <begin position="25"/>
        <end position="76"/>
    </location>
</feature>
<sequence>MKINMPVTDNEVNFAEKDTLVSTTDLKGIITYVNQEFIAVSGFTEEELIGKNHNMVRHPDIPPEAFQDLWDTLKEGKPWVQVLKNRCKNGDFYWVKANVTPVWKDGNIVEYMSVRAKPTREEIAAAEAAMKQIKDGKLRLKNGNLIKPGVASLFSKFGNIKLTHQFATLGLVFAFLVAVIVAQLSIQKENVDFSSKELLGVEYVKPLRGLLELVPQHRGMTNALLNGDDSFERKIQERRVDIDQAFTTLFEVDNRLGESLDATSDLNKLYDEWKSLKSLSSSLTASQSFARHTEFIDDILQLIIHVGDTSHLILDPELDSFYSMDLVINRLPQLIEFMGQARGLGAGIAAQGGEPTFAQQTRLTELLIALNLSHKAMLTSYHSGADASQEVSKTLGSQESKAEVAIANFISSISSLREGSYRGDAETLFESGTTAINESYALYDQSADLLETLLQRRVDRLSLTFYTIAALTLLSILIVSIIGFTVSRTTLRTIKNSLSNLASISNGDYKRTLTMVGDNELSSLTRAITSMRIKIGFDVEDATKKAAASTRIKEALDNVSANVMVADNNRNIIYMNGAVIETLKNAESDIQKDLPDFNVDKLMGTSIDSFHKNPDHQARLLETLTSTYEASLLIGGRSMDLSVNPIRNEENVRLGTVVEWTDRTLEVAIEKEIDAIVESASQGDLSKRISIDDKDGFFKKLSIGLNELLESSSSFVSDIGQLFAQLAEGDLTKSIEKDYDGDFQRIKDDANGTISKLTEIITQIREAANTVHTAANEIAQGNTDLSQRTEEQASSLEETASSMEEITATVKQSSDNAGEANRLASEAKTKAQQGGETVQEAVEAMKEILTSSNRINDIIGVIDEIAFQTNLLALNAAVEAARAGEQGRGFAVVAGEVRNLSQRSADAAKEIKDLIRDSVVKVETGSNLVNESGDTLGAIVNAVDRVASTINEVNIAAAEQTSGIEQINQAVAQMDEMTQQNAALVEQASAASEAMSEQASGMNRLIGFFKVGAFTASESSQPSPSPEPIMTYQPQTNNSQAGGGNAASFSNDDDWEDF</sequence>
<organism evidence="17 18">
    <name type="scientific">Alkalimarinus sediminis</name>
    <dbReference type="NCBI Taxonomy" id="1632866"/>
    <lineage>
        <taxon>Bacteria</taxon>
        <taxon>Pseudomonadati</taxon>
        <taxon>Pseudomonadota</taxon>
        <taxon>Gammaproteobacteria</taxon>
        <taxon>Alteromonadales</taxon>
        <taxon>Alteromonadaceae</taxon>
        <taxon>Alkalimarinus</taxon>
    </lineage>
</organism>
<keyword evidence="9 11" id="KW-0807">Transducer</keyword>
<evidence type="ECO:0000256" key="1">
    <source>
        <dbReference type="ARBA" id="ARBA00004429"/>
    </source>
</evidence>
<dbReference type="InterPro" id="IPR051310">
    <property type="entry name" value="MCP_chemotaxis"/>
</dbReference>
<dbReference type="Pfam" id="PF13188">
    <property type="entry name" value="PAS_8"/>
    <property type="match status" value="1"/>
</dbReference>
<evidence type="ECO:0000256" key="8">
    <source>
        <dbReference type="ARBA" id="ARBA00023136"/>
    </source>
</evidence>
<evidence type="ECO:0000256" key="13">
    <source>
        <dbReference type="SAM" id="MobiDB-lite"/>
    </source>
</evidence>
<dbReference type="InterPro" id="IPR004089">
    <property type="entry name" value="MCPsignal_dom"/>
</dbReference>
<dbReference type="AlphaFoldDB" id="A0A9E8HGK7"/>
<comment type="subcellular location">
    <subcellularLocation>
        <location evidence="1">Cell inner membrane</location>
        <topology evidence="1">Multi-pass membrane protein</topology>
    </subcellularLocation>
</comment>
<dbReference type="GO" id="GO:0005886">
    <property type="term" value="C:plasma membrane"/>
    <property type="evidence" value="ECO:0007669"/>
    <property type="project" value="UniProtKB-SubCell"/>
</dbReference>
<dbReference type="KEGG" id="asem:NNL22_12345"/>
<name>A0A9E8HGK7_9ALTE</name>
<evidence type="ECO:0000256" key="11">
    <source>
        <dbReference type="PROSITE-ProRule" id="PRU00284"/>
    </source>
</evidence>
<dbReference type="Pfam" id="PF18947">
    <property type="entry name" value="HAMP_2"/>
    <property type="match status" value="1"/>
</dbReference>
<dbReference type="CDD" id="cd00130">
    <property type="entry name" value="PAS"/>
    <property type="match status" value="1"/>
</dbReference>
<evidence type="ECO:0000256" key="14">
    <source>
        <dbReference type="SAM" id="Phobius"/>
    </source>
</evidence>
<keyword evidence="3" id="KW-0488">Methylation</keyword>
<accession>A0A9E8HGK7</accession>
<dbReference type="InterPro" id="IPR003660">
    <property type="entry name" value="HAMP_dom"/>
</dbReference>
<evidence type="ECO:0000256" key="7">
    <source>
        <dbReference type="ARBA" id="ARBA00022989"/>
    </source>
</evidence>
<dbReference type="FunFam" id="3.30.450.20:FF:000046">
    <property type="entry name" value="Aerotaxis sensor receptor"/>
    <property type="match status" value="1"/>
</dbReference>
<keyword evidence="8 14" id="KW-0472">Membrane</keyword>
<dbReference type="InterPro" id="IPR004090">
    <property type="entry name" value="Chemotax_Me-accpt_rcpt"/>
</dbReference>
<evidence type="ECO:0000256" key="9">
    <source>
        <dbReference type="ARBA" id="ARBA00023224"/>
    </source>
</evidence>
<dbReference type="Pfam" id="PF00015">
    <property type="entry name" value="MCPsignal"/>
    <property type="match status" value="1"/>
</dbReference>
<dbReference type="Pfam" id="PF08447">
    <property type="entry name" value="PAS_3"/>
    <property type="match status" value="1"/>
</dbReference>
<dbReference type="PROSITE" id="PS50111">
    <property type="entry name" value="CHEMOTAXIS_TRANSDUC_2"/>
    <property type="match status" value="1"/>
</dbReference>
<dbReference type="PROSITE" id="PS50112">
    <property type="entry name" value="PAS"/>
    <property type="match status" value="1"/>
</dbReference>
<dbReference type="SUPFAM" id="SSF58104">
    <property type="entry name" value="Methyl-accepting chemotaxis protein (MCP) signaling domain"/>
    <property type="match status" value="1"/>
</dbReference>
<evidence type="ECO:0000259" key="16">
    <source>
        <dbReference type="PROSITE" id="PS50112"/>
    </source>
</evidence>
<dbReference type="GO" id="GO:0007165">
    <property type="term" value="P:signal transduction"/>
    <property type="evidence" value="ECO:0007669"/>
    <property type="project" value="UniProtKB-KW"/>
</dbReference>
<feature type="domain" description="Methyl-accepting transducer" evidence="15">
    <location>
        <begin position="767"/>
        <end position="996"/>
    </location>
</feature>
<keyword evidence="7 14" id="KW-1133">Transmembrane helix</keyword>
<dbReference type="Gene3D" id="3.30.450.20">
    <property type="entry name" value="PAS domain"/>
    <property type="match status" value="2"/>
</dbReference>
<dbReference type="PANTHER" id="PTHR43531">
    <property type="entry name" value="PROTEIN ICFG"/>
    <property type="match status" value="1"/>
</dbReference>
<dbReference type="InterPro" id="IPR035965">
    <property type="entry name" value="PAS-like_dom_sf"/>
</dbReference>
<dbReference type="PANTHER" id="PTHR43531:SF14">
    <property type="entry name" value="METHYL-ACCEPTING CHEMOTAXIS PROTEIN I-RELATED"/>
    <property type="match status" value="1"/>
</dbReference>
<dbReference type="PRINTS" id="PR00260">
    <property type="entry name" value="CHEMTRNSDUCR"/>
</dbReference>
<dbReference type="NCBIfam" id="TIGR00229">
    <property type="entry name" value="sensory_box"/>
    <property type="match status" value="1"/>
</dbReference>
<dbReference type="InterPro" id="IPR013655">
    <property type="entry name" value="PAS_fold_3"/>
</dbReference>
<evidence type="ECO:0000256" key="6">
    <source>
        <dbReference type="ARBA" id="ARBA00022692"/>
    </source>
</evidence>
<proteinExistence type="inferred from homology"/>
<dbReference type="Gene3D" id="1.10.287.950">
    <property type="entry name" value="Methyl-accepting chemotaxis protein"/>
    <property type="match status" value="1"/>
</dbReference>
<evidence type="ECO:0000313" key="17">
    <source>
        <dbReference type="EMBL" id="UZW73825.1"/>
    </source>
</evidence>
<keyword evidence="12" id="KW-0175">Coiled coil</keyword>
<dbReference type="InterPro" id="IPR000014">
    <property type="entry name" value="PAS"/>
</dbReference>
<evidence type="ECO:0000256" key="12">
    <source>
        <dbReference type="SAM" id="Coils"/>
    </source>
</evidence>
<dbReference type="SMART" id="SM00283">
    <property type="entry name" value="MA"/>
    <property type="match status" value="1"/>
</dbReference>
<keyword evidence="4" id="KW-0145">Chemotaxis</keyword>
<feature type="transmembrane region" description="Helical" evidence="14">
    <location>
        <begin position="166"/>
        <end position="186"/>
    </location>
</feature>
<keyword evidence="18" id="KW-1185">Reference proteome</keyword>
<feature type="region of interest" description="Disordered" evidence="13">
    <location>
        <begin position="782"/>
        <end position="801"/>
    </location>
</feature>
<feature type="transmembrane region" description="Helical" evidence="14">
    <location>
        <begin position="463"/>
        <end position="486"/>
    </location>
</feature>
<protein>
    <submittedName>
        <fullName evidence="17">Methyl-accepting chemotaxis protein</fullName>
    </submittedName>
</protein>
<keyword evidence="5" id="KW-0997">Cell inner membrane</keyword>
<feature type="coiled-coil region" evidence="12">
    <location>
        <begin position="967"/>
        <end position="994"/>
    </location>
</feature>
<evidence type="ECO:0000256" key="2">
    <source>
        <dbReference type="ARBA" id="ARBA00022475"/>
    </source>
</evidence>
<dbReference type="SUPFAM" id="SSF55785">
    <property type="entry name" value="PYP-like sensor domain (PAS domain)"/>
    <property type="match status" value="1"/>
</dbReference>
<reference evidence="17" key="1">
    <citation type="submission" date="2022-07" db="EMBL/GenBank/DDBJ databases">
        <title>Alkalimarinus sp. nov., isolated from gut of a Alitta virens.</title>
        <authorList>
            <person name="Yang A.I."/>
            <person name="Shin N.-R."/>
        </authorList>
    </citation>
    <scope>NUCLEOTIDE SEQUENCE</scope>
    <source>
        <strain evidence="17">FA028</strain>
    </source>
</reference>
<evidence type="ECO:0000259" key="15">
    <source>
        <dbReference type="PROSITE" id="PS50111"/>
    </source>
</evidence>
<dbReference type="Proteomes" id="UP001164472">
    <property type="component" value="Chromosome"/>
</dbReference>
<dbReference type="SMART" id="SM00091">
    <property type="entry name" value="PAS"/>
    <property type="match status" value="2"/>
</dbReference>
<dbReference type="Gene3D" id="6.10.340.10">
    <property type="match status" value="1"/>
</dbReference>
<feature type="region of interest" description="Disordered" evidence="13">
    <location>
        <begin position="1016"/>
        <end position="1058"/>
    </location>
</feature>
<evidence type="ECO:0000256" key="5">
    <source>
        <dbReference type="ARBA" id="ARBA00022519"/>
    </source>
</evidence>
<keyword evidence="6 14" id="KW-0812">Transmembrane</keyword>
<dbReference type="RefSeq" id="WP_251809966.1">
    <property type="nucleotide sequence ID" value="NZ_CP101527.1"/>
</dbReference>